<keyword evidence="6" id="KW-0274">FAD</keyword>
<dbReference type="InterPro" id="IPR050260">
    <property type="entry name" value="FAD-bd_OxRdtase"/>
</dbReference>
<dbReference type="Gene3D" id="3.50.50.60">
    <property type="entry name" value="FAD/NAD(P)-binding domain"/>
    <property type="match status" value="2"/>
</dbReference>
<dbReference type="Gene3D" id="3.30.390.120">
    <property type="match status" value="1"/>
</dbReference>
<proteinExistence type="inferred from homology"/>
<name>A2SM33_METPP</name>
<comment type="subcellular location">
    <subcellularLocation>
        <location evidence="2">Cytoplasm</location>
    </subcellularLocation>
</comment>
<evidence type="ECO:0000256" key="6">
    <source>
        <dbReference type="ARBA" id="ARBA00022827"/>
    </source>
</evidence>
<dbReference type="InterPro" id="IPR036188">
    <property type="entry name" value="FAD/NAD-bd_sf"/>
</dbReference>
<sequence>MSPIVVIGSGLAGYTVAKELRKLDRGVAVTLVTEDDGAFYSKPMLSNAFALKKAPAALATAAAAQLAGDYGIEILAGHPVKRIDRAARTIEVAGRDLAYDRLVLAVGGRPIRLRLAGDAADRVLSVNHLADYQHFRRHLESHPRVVILGAGLVGCEFANDLAAAGHAVDVIDIAPRALPRFWPDPMALEFQARLAAAGVRWHLSEAVERIDAIPGGLRITMESGRTLEADTVLSAIGLAANSELAVQAGLAVNRGIVVDRHLQTSDDHIYALGDCAEVDGLLLPFIMPIMHAARALARTLNGERTAVVYPAMPVVLKTPAWPAVFFPPLQPGGGKWHIEREDTGMRGHYRAADGRLLGAALGGSCTREKDAVAKQLPALTGSA</sequence>
<comment type="similarity">
    <text evidence="3">Belongs to the FAD-dependent oxidoreductase family.</text>
</comment>
<keyword evidence="8" id="KW-0520">NAD</keyword>
<feature type="domain" description="Rubredoxin binding" evidence="10">
    <location>
        <begin position="306"/>
        <end position="376"/>
    </location>
</feature>
<keyword evidence="5" id="KW-0285">Flavoprotein</keyword>
<comment type="cofactor">
    <cofactor evidence="1">
        <name>FAD</name>
        <dbReference type="ChEBI" id="CHEBI:57692"/>
    </cofactor>
</comment>
<dbReference type="AlphaFoldDB" id="A2SM33"/>
<evidence type="ECO:0000256" key="7">
    <source>
        <dbReference type="ARBA" id="ARBA00023002"/>
    </source>
</evidence>
<dbReference type="PRINTS" id="PR00411">
    <property type="entry name" value="PNDRDTASEI"/>
</dbReference>
<dbReference type="PANTHER" id="PTHR43429:SF3">
    <property type="entry name" value="NITRITE REDUCTASE [NAD(P)H]"/>
    <property type="match status" value="1"/>
</dbReference>
<evidence type="ECO:0000256" key="4">
    <source>
        <dbReference type="ARBA" id="ARBA00022490"/>
    </source>
</evidence>
<dbReference type="Pfam" id="PF18113">
    <property type="entry name" value="Rbx_binding"/>
    <property type="match status" value="1"/>
</dbReference>
<reference evidence="11 12" key="1">
    <citation type="journal article" date="2007" name="J. Bacteriol.">
        <title>Whole-genome analysis of the methyl tert-butyl ether-degrading beta-proteobacterium Methylibium petroleiphilum PM1.</title>
        <authorList>
            <person name="Kane S.R."/>
            <person name="Chakicherla A.Y."/>
            <person name="Chain P.S.G."/>
            <person name="Schmidt R."/>
            <person name="Shin M.W."/>
            <person name="Legler T.C."/>
            <person name="Scow K.M."/>
            <person name="Larimer F.W."/>
            <person name="Lucas S.M."/>
            <person name="Richardson P.M."/>
            <person name="Hristova K.R."/>
        </authorList>
    </citation>
    <scope>NUCLEOTIDE SEQUENCE [LARGE SCALE GENOMIC DNA]</scope>
    <source>
        <strain evidence="12">ATCC BAA-1232 / LMG 22953 / PM1</strain>
    </source>
</reference>
<dbReference type="EC" id="1.18.1.1" evidence="11"/>
<keyword evidence="12" id="KW-1185">Reference proteome</keyword>
<evidence type="ECO:0000259" key="9">
    <source>
        <dbReference type="Pfam" id="PF07992"/>
    </source>
</evidence>
<keyword evidence="4" id="KW-0963">Cytoplasm</keyword>
<dbReference type="KEGG" id="mpt:Mpe_A3669"/>
<dbReference type="InterPro" id="IPR023753">
    <property type="entry name" value="FAD/NAD-binding_dom"/>
</dbReference>
<protein>
    <submittedName>
        <fullName evidence="11">Putative rubredoxin reductase</fullName>
        <ecNumber evidence="11">1.18.1.1</ecNumber>
    </submittedName>
</protein>
<dbReference type="InterPro" id="IPR041364">
    <property type="entry name" value="Rbx-bd"/>
</dbReference>
<dbReference type="HOGENOM" id="CLU_003291_4_4_4"/>
<dbReference type="SUPFAM" id="SSF51905">
    <property type="entry name" value="FAD/NAD(P)-binding domain"/>
    <property type="match status" value="1"/>
</dbReference>
<evidence type="ECO:0000256" key="8">
    <source>
        <dbReference type="ARBA" id="ARBA00023027"/>
    </source>
</evidence>
<feature type="domain" description="FAD/NAD(P)-binding" evidence="9">
    <location>
        <begin position="4"/>
        <end position="284"/>
    </location>
</feature>
<gene>
    <name evidence="11" type="ordered locus">Mpe_A3669</name>
</gene>
<dbReference type="GO" id="GO:0015044">
    <property type="term" value="F:rubredoxin-NAD+ reductase activity"/>
    <property type="evidence" value="ECO:0007669"/>
    <property type="project" value="UniProtKB-EC"/>
</dbReference>
<dbReference type="Pfam" id="PF07992">
    <property type="entry name" value="Pyr_redox_2"/>
    <property type="match status" value="1"/>
</dbReference>
<accession>A2SM33</accession>
<dbReference type="Proteomes" id="UP000000366">
    <property type="component" value="Chromosome"/>
</dbReference>
<evidence type="ECO:0000259" key="10">
    <source>
        <dbReference type="Pfam" id="PF18113"/>
    </source>
</evidence>
<evidence type="ECO:0000313" key="11">
    <source>
        <dbReference type="EMBL" id="ABM96622.1"/>
    </source>
</evidence>
<organism evidence="11 12">
    <name type="scientific">Methylibium petroleiphilum (strain ATCC BAA-1232 / LMG 22953 / PM1)</name>
    <dbReference type="NCBI Taxonomy" id="420662"/>
    <lineage>
        <taxon>Bacteria</taxon>
        <taxon>Pseudomonadati</taxon>
        <taxon>Pseudomonadota</taxon>
        <taxon>Betaproteobacteria</taxon>
        <taxon>Burkholderiales</taxon>
        <taxon>Sphaerotilaceae</taxon>
        <taxon>Methylibium</taxon>
    </lineage>
</organism>
<dbReference type="GO" id="GO:0005737">
    <property type="term" value="C:cytoplasm"/>
    <property type="evidence" value="ECO:0007669"/>
    <property type="project" value="UniProtKB-SubCell"/>
</dbReference>
<keyword evidence="7 11" id="KW-0560">Oxidoreductase</keyword>
<dbReference type="PRINTS" id="PR00368">
    <property type="entry name" value="FADPNR"/>
</dbReference>
<evidence type="ECO:0000256" key="2">
    <source>
        <dbReference type="ARBA" id="ARBA00004496"/>
    </source>
</evidence>
<dbReference type="STRING" id="420662.Mpe_A3669"/>
<evidence type="ECO:0000256" key="1">
    <source>
        <dbReference type="ARBA" id="ARBA00001974"/>
    </source>
</evidence>
<dbReference type="EMBL" id="CP000555">
    <property type="protein sequence ID" value="ABM96622.1"/>
    <property type="molecule type" value="Genomic_DNA"/>
</dbReference>
<evidence type="ECO:0000256" key="5">
    <source>
        <dbReference type="ARBA" id="ARBA00022630"/>
    </source>
</evidence>
<evidence type="ECO:0000313" key="12">
    <source>
        <dbReference type="Proteomes" id="UP000000366"/>
    </source>
</evidence>
<dbReference type="PANTHER" id="PTHR43429">
    <property type="entry name" value="PYRIDINE NUCLEOTIDE-DISULFIDE OXIDOREDUCTASE DOMAIN-CONTAINING"/>
    <property type="match status" value="1"/>
</dbReference>
<dbReference type="RefSeq" id="WP_011831242.1">
    <property type="nucleotide sequence ID" value="NC_008825.1"/>
</dbReference>
<evidence type="ECO:0000256" key="3">
    <source>
        <dbReference type="ARBA" id="ARBA00006442"/>
    </source>
</evidence>
<dbReference type="eggNOG" id="COG0446">
    <property type="taxonomic scope" value="Bacteria"/>
</dbReference>